<gene>
    <name evidence="1" type="ORF">Pla22_16970</name>
</gene>
<sequence length="427" mass="48327">MVQFTTSSTRNRVVARGVMAFFAGMCCFGGELLAQTQWKDVPLVRTIDTVSPWTGMVLWSESDHAQSDSIALEFSYIRYDSIVKASGQYDWSSIDQLLDEVASRKHQAVLRFHYVYPGKDSSVPPHVKASSGYKKIVAKSEGKKTEFVDWSHPSIEAFTLDFYTKFAARYDTDPRIAYLQTGFGLWAEYHIYSGPRKVGETFPSLAFQRTFVKHLDEQFDQLRWMISVDAADGDYSPFESEPNLKNLAFGVFDDSFLWKQHAKQNGVNWQFFGSERWKQNPAGGELSYYTGRDQKQALAETGPHGIPFEKMAADYHISFMIGNDQPNYQSMDRIRKASQAIGYRFRITEYQTNDASVRVVVKNEGVAPAYYDAFVAIDSHRSETSLRGLLPGETRECLIANVSPGEVTIESDRLVSGEIIPFIAELP</sequence>
<name>A0A5C5WW40_9BACT</name>
<evidence type="ECO:0000313" key="1">
    <source>
        <dbReference type="EMBL" id="TWT54062.1"/>
    </source>
</evidence>
<dbReference type="RefSeq" id="WP_146514166.1">
    <property type="nucleotide sequence ID" value="NZ_SJPI01000001.1"/>
</dbReference>
<protein>
    <recommendedName>
        <fullName evidence="3">DUF4832 domain-containing protein</fullName>
    </recommendedName>
</protein>
<organism evidence="1 2">
    <name type="scientific">Rubripirellula amarantea</name>
    <dbReference type="NCBI Taxonomy" id="2527999"/>
    <lineage>
        <taxon>Bacteria</taxon>
        <taxon>Pseudomonadati</taxon>
        <taxon>Planctomycetota</taxon>
        <taxon>Planctomycetia</taxon>
        <taxon>Pirellulales</taxon>
        <taxon>Pirellulaceae</taxon>
        <taxon>Rubripirellula</taxon>
    </lineage>
</organism>
<dbReference type="Proteomes" id="UP000316598">
    <property type="component" value="Unassembled WGS sequence"/>
</dbReference>
<dbReference type="AlphaFoldDB" id="A0A5C5WW40"/>
<proteinExistence type="predicted"/>
<dbReference type="Gene3D" id="3.20.20.80">
    <property type="entry name" value="Glycosidases"/>
    <property type="match status" value="1"/>
</dbReference>
<evidence type="ECO:0000313" key="2">
    <source>
        <dbReference type="Proteomes" id="UP000316598"/>
    </source>
</evidence>
<accession>A0A5C5WW40</accession>
<dbReference type="InterPro" id="IPR017853">
    <property type="entry name" value="GH"/>
</dbReference>
<evidence type="ECO:0008006" key="3">
    <source>
        <dbReference type="Google" id="ProtNLM"/>
    </source>
</evidence>
<dbReference type="SUPFAM" id="SSF51445">
    <property type="entry name" value="(Trans)glycosidases"/>
    <property type="match status" value="1"/>
</dbReference>
<reference evidence="1 2" key="1">
    <citation type="submission" date="2019-02" db="EMBL/GenBank/DDBJ databases">
        <title>Deep-cultivation of Planctomycetes and their phenomic and genomic characterization uncovers novel biology.</title>
        <authorList>
            <person name="Wiegand S."/>
            <person name="Jogler M."/>
            <person name="Boedeker C."/>
            <person name="Pinto D."/>
            <person name="Vollmers J."/>
            <person name="Rivas-Marin E."/>
            <person name="Kohn T."/>
            <person name="Peeters S.H."/>
            <person name="Heuer A."/>
            <person name="Rast P."/>
            <person name="Oberbeckmann S."/>
            <person name="Bunk B."/>
            <person name="Jeske O."/>
            <person name="Meyerdierks A."/>
            <person name="Storesund J.E."/>
            <person name="Kallscheuer N."/>
            <person name="Luecker S."/>
            <person name="Lage O.M."/>
            <person name="Pohl T."/>
            <person name="Merkel B.J."/>
            <person name="Hornburger P."/>
            <person name="Mueller R.-W."/>
            <person name="Bruemmer F."/>
            <person name="Labrenz M."/>
            <person name="Spormann A.M."/>
            <person name="Op Den Camp H."/>
            <person name="Overmann J."/>
            <person name="Amann R."/>
            <person name="Jetten M.S.M."/>
            <person name="Mascher T."/>
            <person name="Medema M.H."/>
            <person name="Devos D.P."/>
            <person name="Kaster A.-K."/>
            <person name="Ovreas L."/>
            <person name="Rohde M."/>
            <person name="Galperin M.Y."/>
            <person name="Jogler C."/>
        </authorList>
    </citation>
    <scope>NUCLEOTIDE SEQUENCE [LARGE SCALE GENOMIC DNA]</scope>
    <source>
        <strain evidence="1 2">Pla22</strain>
    </source>
</reference>
<comment type="caution">
    <text evidence="1">The sequence shown here is derived from an EMBL/GenBank/DDBJ whole genome shotgun (WGS) entry which is preliminary data.</text>
</comment>
<dbReference type="OrthoDB" id="9761426at2"/>
<dbReference type="EMBL" id="SJPI01000001">
    <property type="protein sequence ID" value="TWT54062.1"/>
    <property type="molecule type" value="Genomic_DNA"/>
</dbReference>
<keyword evidence="2" id="KW-1185">Reference proteome</keyword>